<feature type="chain" id="PRO_5004291934" evidence="7">
    <location>
        <begin position="24"/>
        <end position="311"/>
    </location>
</feature>
<keyword evidence="2 5" id="KW-0813">Transport</keyword>
<evidence type="ECO:0000256" key="7">
    <source>
        <dbReference type="SAM" id="SignalP"/>
    </source>
</evidence>
<dbReference type="GO" id="GO:0007155">
    <property type="term" value="P:cell adhesion"/>
    <property type="evidence" value="ECO:0007669"/>
    <property type="project" value="InterPro"/>
</dbReference>
<dbReference type="InterPro" id="IPR006129">
    <property type="entry name" value="AdhesinB"/>
</dbReference>
<evidence type="ECO:0000313" key="9">
    <source>
        <dbReference type="Proteomes" id="UP000001422"/>
    </source>
</evidence>
<evidence type="ECO:0000313" key="8">
    <source>
        <dbReference type="EMBL" id="CAE07856.1"/>
    </source>
</evidence>
<dbReference type="GO" id="GO:0030001">
    <property type="term" value="P:metal ion transport"/>
    <property type="evidence" value="ECO:0007669"/>
    <property type="project" value="InterPro"/>
</dbReference>
<dbReference type="PRINTS" id="PR00691">
    <property type="entry name" value="ADHESINB"/>
</dbReference>
<organism evidence="8 9">
    <name type="scientific">Parasynechococcus marenigrum (strain WH8102)</name>
    <dbReference type="NCBI Taxonomy" id="84588"/>
    <lineage>
        <taxon>Bacteria</taxon>
        <taxon>Bacillati</taxon>
        <taxon>Cyanobacteriota</taxon>
        <taxon>Cyanophyceae</taxon>
        <taxon>Synechococcales</taxon>
        <taxon>Prochlorococcaceae</taxon>
        <taxon>Parasynechococcus</taxon>
        <taxon>Parasynechococcus marenigrum</taxon>
    </lineage>
</organism>
<evidence type="ECO:0000256" key="3">
    <source>
        <dbReference type="ARBA" id="ARBA00022723"/>
    </source>
</evidence>
<evidence type="ECO:0000256" key="1">
    <source>
        <dbReference type="ARBA" id="ARBA00004196"/>
    </source>
</evidence>
<dbReference type="eggNOG" id="COG0803">
    <property type="taxonomic scope" value="Bacteria"/>
</dbReference>
<keyword evidence="4 7" id="KW-0732">Signal</keyword>
<dbReference type="Proteomes" id="UP000001422">
    <property type="component" value="Chromosome"/>
</dbReference>
<dbReference type="PANTHER" id="PTHR42953">
    <property type="entry name" value="HIGH-AFFINITY ZINC UPTAKE SYSTEM PROTEIN ZNUA-RELATED"/>
    <property type="match status" value="1"/>
</dbReference>
<dbReference type="EMBL" id="BX569692">
    <property type="protein sequence ID" value="CAE07856.1"/>
    <property type="molecule type" value="Genomic_DNA"/>
</dbReference>
<evidence type="ECO:0000256" key="6">
    <source>
        <dbReference type="SAM" id="Coils"/>
    </source>
</evidence>
<comment type="similarity">
    <text evidence="5">Belongs to the bacterial solute-binding protein 9 family.</text>
</comment>
<protein>
    <submittedName>
        <fullName evidence="8">ABC transporter, substrate binding protein, possibly Mn</fullName>
    </submittedName>
</protein>
<dbReference type="PROSITE" id="PS51257">
    <property type="entry name" value="PROKAR_LIPOPROTEIN"/>
    <property type="match status" value="1"/>
</dbReference>
<dbReference type="RefSeq" id="WP_011128205.1">
    <property type="nucleotide sequence ID" value="NC_005070.1"/>
</dbReference>
<keyword evidence="6" id="KW-0175">Coiled coil</keyword>
<dbReference type="AlphaFoldDB" id="Q7U6J7"/>
<dbReference type="CDD" id="cd01137">
    <property type="entry name" value="PsaA"/>
    <property type="match status" value="1"/>
</dbReference>
<dbReference type="InterPro" id="IPR006128">
    <property type="entry name" value="Lipoprotein_PsaA-like"/>
</dbReference>
<comment type="subcellular location">
    <subcellularLocation>
        <location evidence="1">Cell envelope</location>
    </subcellularLocation>
</comment>
<feature type="signal peptide" evidence="7">
    <location>
        <begin position="1"/>
        <end position="23"/>
    </location>
</feature>
<gene>
    <name evidence="8" type="ordered locus">SYNW1341</name>
</gene>
<dbReference type="HOGENOM" id="CLU_016838_1_1_3"/>
<feature type="coiled-coil region" evidence="6">
    <location>
        <begin position="165"/>
        <end position="192"/>
    </location>
</feature>
<name>Q7U6J7_PARMW</name>
<dbReference type="Gene3D" id="3.40.50.1980">
    <property type="entry name" value="Nitrogenase molybdenum iron protein domain"/>
    <property type="match status" value="2"/>
</dbReference>
<dbReference type="KEGG" id="syw:SYNW1341"/>
<keyword evidence="9" id="KW-1185">Reference proteome</keyword>
<dbReference type="SUPFAM" id="SSF53807">
    <property type="entry name" value="Helical backbone' metal receptor"/>
    <property type="match status" value="1"/>
</dbReference>
<dbReference type="PRINTS" id="PR00690">
    <property type="entry name" value="ADHESNFAMILY"/>
</dbReference>
<dbReference type="GO" id="GO:0046872">
    <property type="term" value="F:metal ion binding"/>
    <property type="evidence" value="ECO:0007669"/>
    <property type="project" value="UniProtKB-KW"/>
</dbReference>
<evidence type="ECO:0000256" key="4">
    <source>
        <dbReference type="ARBA" id="ARBA00022729"/>
    </source>
</evidence>
<dbReference type="PANTHER" id="PTHR42953:SF1">
    <property type="entry name" value="METAL-BINDING PROTEIN HI_0362-RELATED"/>
    <property type="match status" value="1"/>
</dbReference>
<dbReference type="Pfam" id="PF01297">
    <property type="entry name" value="ZnuA"/>
    <property type="match status" value="1"/>
</dbReference>
<proteinExistence type="inferred from homology"/>
<dbReference type="InterPro" id="IPR006127">
    <property type="entry name" value="ZnuA-like"/>
</dbReference>
<dbReference type="GO" id="GO:0030313">
    <property type="term" value="C:cell envelope"/>
    <property type="evidence" value="ECO:0007669"/>
    <property type="project" value="UniProtKB-SubCell"/>
</dbReference>
<accession>Q7U6J7</accession>
<dbReference type="STRING" id="84588.SYNW1341"/>
<dbReference type="InterPro" id="IPR050492">
    <property type="entry name" value="Bact_metal-bind_prot9"/>
</dbReference>
<sequence length="311" mass="34033">MASLKGAVRHWFSLLLLALVALAGCSSRDPEQQTFDARPTVLTSFTVLADLARNVAGDRLQVRSIVKPGAEIHGYQPTPSDIERASSADLIVENGLGLELWFRRFTAAAGDVPTLTLAEGMQPLLITEDAYAGKPNPHAWMSPQRTMHYVDRLVDAFSDLDPAGAEQFAANAAVYKAELQQLDRDLRDALQTIPPERRLLVTCEGAFSYLAQDYGFEEAYLWPVNAESQVTPKRMARLIATVRERDIPTIYCESTVSDKAQREVAAAAGARFGGSFYVDSLSEADGPAASLLELQRHNVDLIGTGLLEVQR</sequence>
<evidence type="ECO:0000256" key="5">
    <source>
        <dbReference type="RuleBase" id="RU003512"/>
    </source>
</evidence>
<reference evidence="8 9" key="1">
    <citation type="journal article" date="2003" name="Nature">
        <title>The genome of a motile marine Synechococcus.</title>
        <authorList>
            <person name="Palenik B."/>
            <person name="Brahamsha B."/>
            <person name="Larimer F."/>
            <person name="Land M."/>
            <person name="Hauser L."/>
            <person name="Chain P."/>
            <person name="Lamerdin J."/>
            <person name="Regala W."/>
            <person name="Allen E.A."/>
            <person name="McCarren J."/>
            <person name="Paulsen I."/>
            <person name="Dufresne A."/>
            <person name="Partensky F."/>
            <person name="Webb E."/>
            <person name="Waterbury J."/>
        </authorList>
    </citation>
    <scope>NUCLEOTIDE SEQUENCE [LARGE SCALE GENOMIC DNA]</scope>
    <source>
        <strain evidence="8 9">WH8102</strain>
    </source>
</reference>
<keyword evidence="3" id="KW-0479">Metal-binding</keyword>
<evidence type="ECO:0000256" key="2">
    <source>
        <dbReference type="ARBA" id="ARBA00022448"/>
    </source>
</evidence>